<dbReference type="Gene3D" id="3.50.50.60">
    <property type="entry name" value="FAD/NAD(P)-binding domain"/>
    <property type="match status" value="2"/>
</dbReference>
<dbReference type="InterPro" id="IPR051205">
    <property type="entry name" value="UbiH/COQ6_monooxygenase"/>
</dbReference>
<dbReference type="InterPro" id="IPR036188">
    <property type="entry name" value="FAD/NAD-bd_sf"/>
</dbReference>
<dbReference type="Proteomes" id="UP000281171">
    <property type="component" value="Unassembled WGS sequence"/>
</dbReference>
<evidence type="ECO:0000259" key="1">
    <source>
        <dbReference type="Pfam" id="PF01494"/>
    </source>
</evidence>
<dbReference type="PANTHER" id="PTHR43876:SF7">
    <property type="entry name" value="UBIQUINONE BIOSYNTHESIS MONOOXYGENASE COQ6, MITOCHONDRIAL"/>
    <property type="match status" value="1"/>
</dbReference>
<dbReference type="PANTHER" id="PTHR43876">
    <property type="entry name" value="UBIQUINONE BIOSYNTHESIS MONOOXYGENASE COQ6, MITOCHONDRIAL"/>
    <property type="match status" value="1"/>
</dbReference>
<name>A0A3M6QSS9_9BURK</name>
<sequence length="397" mass="43189">MSNTDFDVCVRGSGIVGRTLALLLGQAKLRVALVEPATQTNAGAASIGRDIRAYALNHASRQLLETIRCWPSSPATTPVKQMCVFGDAGGVIHFDAGAGEASNLGDALAWIVDVPSLEDRLEDALSFQPFVDRVHGPVEAPLTAICEGKFSVSREELGVVVDTYAYPQHAIATRVRASRPHLGTASQWFYGPHILGLLPLGGEQGDEYAVVWSTSIAEADRLLGLSDDALSLEMQTLIASAEGRSHEKDSRQVVTAATTFTLTGARARWPLRLAKAQQWVGAMPGAPDRSWVLLGDAAHTVHPLAGSGLNLGLGDVGLLSQALQQRAVWRSVADRRLLRCYERERKSALLPYAFVTDRLQWLFWQEQPWVQSLRNWGMRGFAASPLKSWAVSQVRYA</sequence>
<feature type="domain" description="FAD-binding" evidence="1">
    <location>
        <begin position="293"/>
        <end position="347"/>
    </location>
</feature>
<dbReference type="Gene3D" id="3.30.9.10">
    <property type="entry name" value="D-Amino Acid Oxidase, subunit A, domain 2"/>
    <property type="match status" value="1"/>
</dbReference>
<evidence type="ECO:0000313" key="3">
    <source>
        <dbReference type="Proteomes" id="UP000281171"/>
    </source>
</evidence>
<evidence type="ECO:0000313" key="2">
    <source>
        <dbReference type="EMBL" id="RMX06078.1"/>
    </source>
</evidence>
<dbReference type="GO" id="GO:0071949">
    <property type="term" value="F:FAD binding"/>
    <property type="evidence" value="ECO:0007669"/>
    <property type="project" value="InterPro"/>
</dbReference>
<dbReference type="PRINTS" id="PR00420">
    <property type="entry name" value="RNGMNOXGNASE"/>
</dbReference>
<accession>A0A3M6QSS9</accession>
<comment type="caution">
    <text evidence="2">The sequence shown here is derived from an EMBL/GenBank/DDBJ whole genome shotgun (WGS) entry which is preliminary data.</text>
</comment>
<protein>
    <submittedName>
        <fullName evidence="2">Ubiquinone biosynthesis protein UbiH</fullName>
    </submittedName>
</protein>
<organism evidence="2 3">
    <name type="scientific">Allofranklinella schreckenbergeri</name>
    <dbReference type="NCBI Taxonomy" id="1076744"/>
    <lineage>
        <taxon>Bacteria</taxon>
        <taxon>Pseudomonadati</taxon>
        <taxon>Pseudomonadota</taxon>
        <taxon>Betaproteobacteria</taxon>
        <taxon>Burkholderiales</taxon>
        <taxon>Comamonadaceae</taxon>
        <taxon>Allofranklinella</taxon>
    </lineage>
</organism>
<dbReference type="InterPro" id="IPR002938">
    <property type="entry name" value="FAD-bd"/>
</dbReference>
<reference evidence="2 3" key="1">
    <citation type="submission" date="2018-10" db="EMBL/GenBank/DDBJ databases">
        <title>Comamonadaceae CDC group NO-1 genome sequencing and assembly.</title>
        <authorList>
            <person name="Bernier A.-M."/>
            <person name="Bernard K."/>
        </authorList>
    </citation>
    <scope>NUCLEOTIDE SEQUENCE [LARGE SCALE GENOMIC DNA]</scope>
    <source>
        <strain evidence="2 3">NML180581</strain>
    </source>
</reference>
<dbReference type="AlphaFoldDB" id="A0A3M6QSS9"/>
<gene>
    <name evidence="2" type="ORF">EBQ24_12035</name>
</gene>
<proteinExistence type="predicted"/>
<keyword evidence="2" id="KW-0830">Ubiquinone</keyword>
<dbReference type="Pfam" id="PF01494">
    <property type="entry name" value="FAD_binding_3"/>
    <property type="match status" value="1"/>
</dbReference>
<dbReference type="SUPFAM" id="SSF51905">
    <property type="entry name" value="FAD/NAD(P)-binding domain"/>
    <property type="match status" value="1"/>
</dbReference>
<dbReference type="EMBL" id="RDQK01000038">
    <property type="protein sequence ID" value="RMX06078.1"/>
    <property type="molecule type" value="Genomic_DNA"/>
</dbReference>